<name>A0A7J0ERG0_9ERIC</name>
<proteinExistence type="predicted"/>
<comment type="caution">
    <text evidence="2">The sequence shown here is derived from an EMBL/GenBank/DDBJ whole genome shotgun (WGS) entry which is preliminary data.</text>
</comment>
<evidence type="ECO:0000313" key="2">
    <source>
        <dbReference type="EMBL" id="GFY89023.1"/>
    </source>
</evidence>
<evidence type="ECO:0000256" key="1">
    <source>
        <dbReference type="SAM" id="MobiDB-lite"/>
    </source>
</evidence>
<feature type="region of interest" description="Disordered" evidence="1">
    <location>
        <begin position="1"/>
        <end position="21"/>
    </location>
</feature>
<sequence>MNSSEEEEEGEEESSHHAIEIECHFEVEGAMKIECHFEELQPQTEETHEEPSAEAHQLQEEYHSQNGPSSQKRPGMAP</sequence>
<evidence type="ECO:0000313" key="3">
    <source>
        <dbReference type="Proteomes" id="UP000585474"/>
    </source>
</evidence>
<dbReference type="Proteomes" id="UP000585474">
    <property type="component" value="Unassembled WGS sequence"/>
</dbReference>
<dbReference type="EMBL" id="BJWL01000006">
    <property type="protein sequence ID" value="GFY89023.1"/>
    <property type="molecule type" value="Genomic_DNA"/>
</dbReference>
<organism evidence="2 3">
    <name type="scientific">Actinidia rufa</name>
    <dbReference type="NCBI Taxonomy" id="165716"/>
    <lineage>
        <taxon>Eukaryota</taxon>
        <taxon>Viridiplantae</taxon>
        <taxon>Streptophyta</taxon>
        <taxon>Embryophyta</taxon>
        <taxon>Tracheophyta</taxon>
        <taxon>Spermatophyta</taxon>
        <taxon>Magnoliopsida</taxon>
        <taxon>eudicotyledons</taxon>
        <taxon>Gunneridae</taxon>
        <taxon>Pentapetalae</taxon>
        <taxon>asterids</taxon>
        <taxon>Ericales</taxon>
        <taxon>Actinidiaceae</taxon>
        <taxon>Actinidia</taxon>
    </lineage>
</organism>
<dbReference type="AlphaFoldDB" id="A0A7J0ERG0"/>
<feature type="compositionally biased region" description="Acidic residues" evidence="1">
    <location>
        <begin position="1"/>
        <end position="12"/>
    </location>
</feature>
<protein>
    <submittedName>
        <fullName evidence="2">Uncharacterized protein</fullName>
    </submittedName>
</protein>
<reference evidence="2 3" key="1">
    <citation type="submission" date="2019-07" db="EMBL/GenBank/DDBJ databases">
        <title>De Novo Assembly of kiwifruit Actinidia rufa.</title>
        <authorList>
            <person name="Sugita-Konishi S."/>
            <person name="Sato K."/>
            <person name="Mori E."/>
            <person name="Abe Y."/>
            <person name="Kisaki G."/>
            <person name="Hamano K."/>
            <person name="Suezawa K."/>
            <person name="Otani M."/>
            <person name="Fukuda T."/>
            <person name="Manabe T."/>
            <person name="Gomi K."/>
            <person name="Tabuchi M."/>
            <person name="Akimitsu K."/>
            <person name="Kataoka I."/>
        </authorList>
    </citation>
    <scope>NUCLEOTIDE SEQUENCE [LARGE SCALE GENOMIC DNA]</scope>
    <source>
        <strain evidence="3">cv. Fuchu</strain>
    </source>
</reference>
<keyword evidence="3" id="KW-1185">Reference proteome</keyword>
<feature type="region of interest" description="Disordered" evidence="1">
    <location>
        <begin position="36"/>
        <end position="78"/>
    </location>
</feature>
<accession>A0A7J0ERG0</accession>
<feature type="compositionally biased region" description="Basic and acidic residues" evidence="1">
    <location>
        <begin position="36"/>
        <end position="63"/>
    </location>
</feature>
<gene>
    <name evidence="2" type="ORF">Acr_06g0009630</name>
</gene>